<dbReference type="PANTHER" id="PTHR11732">
    <property type="entry name" value="ALDO/KETO REDUCTASE"/>
    <property type="match status" value="1"/>
</dbReference>
<evidence type="ECO:0000313" key="3">
    <source>
        <dbReference type="EMBL" id="CAE0563779.1"/>
    </source>
</evidence>
<dbReference type="Pfam" id="PF00248">
    <property type="entry name" value="Aldo_ket_red"/>
    <property type="match status" value="1"/>
</dbReference>
<dbReference type="InterPro" id="IPR023210">
    <property type="entry name" value="NADP_OxRdtase_dom"/>
</dbReference>
<dbReference type="Gene3D" id="3.20.20.100">
    <property type="entry name" value="NADP-dependent oxidoreductase domain"/>
    <property type="match status" value="1"/>
</dbReference>
<name>A0A7S3SU42_EMIHU</name>
<dbReference type="SUPFAM" id="SSF51430">
    <property type="entry name" value="NAD(P)-linked oxidoreductase"/>
    <property type="match status" value="1"/>
</dbReference>
<dbReference type="EMBL" id="HBIR01033674">
    <property type="protein sequence ID" value="CAE0563779.1"/>
    <property type="molecule type" value="Transcribed_RNA"/>
</dbReference>
<gene>
    <name evidence="3" type="ORF">EHUX00137_LOCUS26187</name>
</gene>
<dbReference type="PROSITE" id="PS00798">
    <property type="entry name" value="ALDOKETO_REDUCTASE_1"/>
    <property type="match status" value="1"/>
</dbReference>
<keyword evidence="1" id="KW-0812">Transmembrane</keyword>
<feature type="domain" description="NADP-dependent oxidoreductase" evidence="2">
    <location>
        <begin position="27"/>
        <end position="315"/>
    </location>
</feature>
<keyword evidence="1" id="KW-1133">Transmembrane helix</keyword>
<evidence type="ECO:0000256" key="1">
    <source>
        <dbReference type="SAM" id="Phobius"/>
    </source>
</evidence>
<keyword evidence="1" id="KW-0472">Membrane</keyword>
<dbReference type="InterPro" id="IPR018170">
    <property type="entry name" value="Aldo/ket_reductase_CS"/>
</dbReference>
<accession>A0A7S3SU42</accession>
<dbReference type="InterPro" id="IPR036812">
    <property type="entry name" value="NAD(P)_OxRdtase_dom_sf"/>
</dbReference>
<dbReference type="AlphaFoldDB" id="A0A7S3SU42"/>
<reference evidence="3" key="1">
    <citation type="submission" date="2021-01" db="EMBL/GenBank/DDBJ databases">
        <authorList>
            <person name="Corre E."/>
            <person name="Pelletier E."/>
            <person name="Niang G."/>
            <person name="Scheremetjew M."/>
            <person name="Finn R."/>
            <person name="Kale V."/>
            <person name="Holt S."/>
            <person name="Cochrane G."/>
            <person name="Meng A."/>
            <person name="Brown T."/>
            <person name="Cohen L."/>
        </authorList>
    </citation>
    <scope>NUCLEOTIDE SEQUENCE</scope>
    <source>
        <strain evidence="3">379</strain>
    </source>
</reference>
<dbReference type="InterPro" id="IPR020471">
    <property type="entry name" value="AKR"/>
</dbReference>
<feature type="transmembrane region" description="Helical" evidence="1">
    <location>
        <begin position="376"/>
        <end position="394"/>
    </location>
</feature>
<sequence length="421" mass="45125">MKRTLPGAAAAVPALPLGPSAGQIPQIGFGTWGLQPQEVSTAIRAAVAAGYRSFDCAPVYQNERQVGETLSALIAEGVVTRSELFITSKVPPADACSQHRTERALRQSLHDLRTGYVDLYLIHWPFCVRSPEPGRPRPWPLPLEDQLGYSAEQLREEWRTIEALVATRAVRHAGLANIGERRLAKFLASPDLAVRPAVVQVELHPYNQMRALRALCASHGIAVTAYSSLGSPARPAKYQVQADAHPLLLADPAITQVATAHGASAAAVALGWAMRRGVALIPKSAHRERIASNLAGTLALAPSLSPGDLAAIDALERGHHYLAAGWRCACPASAWASAPARRECDTCFFRCRGYAWKRGQSLQELLDDAPPPLPPVGLGAALLLLACCCALVVCKARRHAVSRDAAHEVVRRLSFGGMPPI</sequence>
<evidence type="ECO:0000259" key="2">
    <source>
        <dbReference type="Pfam" id="PF00248"/>
    </source>
</evidence>
<dbReference type="PRINTS" id="PR00069">
    <property type="entry name" value="ALDKETRDTASE"/>
</dbReference>
<proteinExistence type="predicted"/>
<organism evidence="3">
    <name type="scientific">Emiliania huxleyi</name>
    <name type="common">Coccolithophore</name>
    <name type="synonym">Pontosphaera huxleyi</name>
    <dbReference type="NCBI Taxonomy" id="2903"/>
    <lineage>
        <taxon>Eukaryota</taxon>
        <taxon>Haptista</taxon>
        <taxon>Haptophyta</taxon>
        <taxon>Prymnesiophyceae</taxon>
        <taxon>Isochrysidales</taxon>
        <taxon>Noelaerhabdaceae</taxon>
        <taxon>Emiliania</taxon>
    </lineage>
</organism>
<protein>
    <recommendedName>
        <fullName evidence="2">NADP-dependent oxidoreductase domain-containing protein</fullName>
    </recommendedName>
</protein>
<dbReference type="GO" id="GO:0016491">
    <property type="term" value="F:oxidoreductase activity"/>
    <property type="evidence" value="ECO:0007669"/>
    <property type="project" value="InterPro"/>
</dbReference>